<feature type="binding site" evidence="5">
    <location>
        <position position="190"/>
    </location>
    <ligand>
        <name>Mg(2+)</name>
        <dbReference type="ChEBI" id="CHEBI:18420"/>
    </ligand>
</feature>
<name>A0A7C4D8B9_STAMA</name>
<feature type="binding site" evidence="5">
    <location>
        <position position="12"/>
    </location>
    <ligand>
        <name>Mg(2+)</name>
        <dbReference type="ChEBI" id="CHEBI:18420"/>
    </ligand>
</feature>
<keyword evidence="1 5" id="KW-0479">Metal-binding</keyword>
<dbReference type="AlphaFoldDB" id="A0A7C4D8B9"/>
<dbReference type="GO" id="GO:0000287">
    <property type="term" value="F:magnesium ion binding"/>
    <property type="evidence" value="ECO:0007669"/>
    <property type="project" value="InterPro"/>
</dbReference>
<evidence type="ECO:0000256" key="3">
    <source>
        <dbReference type="ARBA" id="ARBA00022842"/>
    </source>
</evidence>
<dbReference type="EMBL" id="DTBJ01000023">
    <property type="protein sequence ID" value="HGM58612.1"/>
    <property type="molecule type" value="Genomic_DNA"/>
</dbReference>
<comment type="similarity">
    <text evidence="5">Belongs to the archaeal SPP-like hydrolase family.</text>
</comment>
<dbReference type="InterPro" id="IPR006382">
    <property type="entry name" value="PGPase"/>
</dbReference>
<feature type="binding site" evidence="5">
    <location>
        <position position="167"/>
    </location>
    <ligand>
        <name>substrate</name>
    </ligand>
</feature>
<keyword evidence="2 5" id="KW-0378">Hydrolase</keyword>
<dbReference type="PANTHER" id="PTHR10000:SF8">
    <property type="entry name" value="HAD SUPERFAMILY HYDROLASE-LIKE, TYPE 3"/>
    <property type="match status" value="1"/>
</dbReference>
<dbReference type="PANTHER" id="PTHR10000">
    <property type="entry name" value="PHOSPHOSERINE PHOSPHATASE"/>
    <property type="match status" value="1"/>
</dbReference>
<comment type="caution">
    <text evidence="7">The sequence shown here is derived from an EMBL/GenBank/DDBJ whole genome shotgun (WGS) entry which is preliminary data.</text>
</comment>
<dbReference type="HAMAP" id="MF_01419">
    <property type="entry name" value="GPH_hydrolase_arch"/>
    <property type="match status" value="1"/>
</dbReference>
<dbReference type="InterPro" id="IPR036412">
    <property type="entry name" value="HAD-like_sf"/>
</dbReference>
<dbReference type="InterPro" id="IPR006379">
    <property type="entry name" value="HAD-SF_hydro_IIB"/>
</dbReference>
<dbReference type="Gene3D" id="3.90.1070.10">
    <property type="match status" value="1"/>
</dbReference>
<comment type="catalytic activity">
    <reaction evidence="5">
        <text>2-phosphoglycolate + H2O = glycolate + phosphate</text>
        <dbReference type="Rhea" id="RHEA:14369"/>
        <dbReference type="ChEBI" id="CHEBI:15377"/>
        <dbReference type="ChEBI" id="CHEBI:29805"/>
        <dbReference type="ChEBI" id="CHEBI:43474"/>
        <dbReference type="ChEBI" id="CHEBI:58033"/>
        <dbReference type="EC" id="3.1.3.18"/>
    </reaction>
</comment>
<organism evidence="7">
    <name type="scientific">Staphylothermus marinus</name>
    <dbReference type="NCBI Taxonomy" id="2280"/>
    <lineage>
        <taxon>Archaea</taxon>
        <taxon>Thermoproteota</taxon>
        <taxon>Thermoprotei</taxon>
        <taxon>Desulfurococcales</taxon>
        <taxon>Desulfurococcaceae</taxon>
        <taxon>Staphylothermus</taxon>
    </lineage>
</organism>
<keyword evidence="3 5" id="KW-0460">Magnesium</keyword>
<protein>
    <recommendedName>
        <fullName evidence="5 6">Phosphoglycolate phosphatase</fullName>
        <shortName evidence="5">PGP</shortName>
        <shortName evidence="5">PGPase</shortName>
        <ecNumber evidence="5 6">3.1.3.18</ecNumber>
    </recommendedName>
</protein>
<feature type="binding site" evidence="5">
    <location>
        <position position="194"/>
    </location>
    <ligand>
        <name>Mg(2+)</name>
        <dbReference type="ChEBI" id="CHEBI:18420"/>
    </ligand>
</feature>
<dbReference type="SUPFAM" id="SSF56784">
    <property type="entry name" value="HAD-like"/>
    <property type="match status" value="1"/>
</dbReference>
<evidence type="ECO:0000313" key="8">
    <source>
        <dbReference type="EMBL" id="HGU65059.1"/>
    </source>
</evidence>
<dbReference type="Pfam" id="PF08282">
    <property type="entry name" value="Hydrolase_3"/>
    <property type="match status" value="2"/>
</dbReference>
<reference evidence="7" key="1">
    <citation type="journal article" date="2020" name="mSystems">
        <title>Genome- and Community-Level Interaction Insights into Carbon Utilization and Element Cycling Functions of Hydrothermarchaeota in Hydrothermal Sediment.</title>
        <authorList>
            <person name="Zhou Z."/>
            <person name="Liu Y."/>
            <person name="Xu W."/>
            <person name="Pan J."/>
            <person name="Luo Z.H."/>
            <person name="Li M."/>
        </authorList>
    </citation>
    <scope>NUCLEOTIDE SEQUENCE [LARGE SCALE GENOMIC DNA]</scope>
    <source>
        <strain evidence="8">SpSt-622</strain>
        <strain evidence="7">SpSt-642</strain>
    </source>
</reference>
<dbReference type="Gene3D" id="3.40.50.1000">
    <property type="entry name" value="HAD superfamily/HAD-like"/>
    <property type="match status" value="1"/>
</dbReference>
<evidence type="ECO:0000256" key="2">
    <source>
        <dbReference type="ARBA" id="ARBA00022801"/>
    </source>
</evidence>
<dbReference type="EC" id="3.1.3.18" evidence="5 6"/>
<evidence type="ECO:0000256" key="5">
    <source>
        <dbReference type="HAMAP-Rule" id="MF_01419"/>
    </source>
</evidence>
<comment type="cofactor">
    <cofactor evidence="5">
        <name>Mg(2+)</name>
        <dbReference type="ChEBI" id="CHEBI:18420"/>
    </cofactor>
</comment>
<dbReference type="GO" id="GO:0005829">
    <property type="term" value="C:cytosol"/>
    <property type="evidence" value="ECO:0007669"/>
    <property type="project" value="TreeGrafter"/>
</dbReference>
<feature type="binding site" evidence="5">
    <location>
        <position position="14"/>
    </location>
    <ligand>
        <name>Mg(2+)</name>
        <dbReference type="ChEBI" id="CHEBI:18420"/>
    </ligand>
</feature>
<feature type="active site" description="Nucleophile" evidence="5">
    <location>
        <position position="12"/>
    </location>
</feature>
<dbReference type="EMBL" id="DTAN01000096">
    <property type="protein sequence ID" value="HGU65059.1"/>
    <property type="molecule type" value="Genomic_DNA"/>
</dbReference>
<dbReference type="NCBIfam" id="TIGR01487">
    <property type="entry name" value="Pglycolate_arch"/>
    <property type="match status" value="1"/>
</dbReference>
<dbReference type="GO" id="GO:0008967">
    <property type="term" value="F:phosphoglycolate phosphatase activity"/>
    <property type="evidence" value="ECO:0007669"/>
    <property type="project" value="UniProtKB-UniRule"/>
</dbReference>
<evidence type="ECO:0000256" key="4">
    <source>
        <dbReference type="ARBA" id="ARBA00023277"/>
    </source>
</evidence>
<dbReference type="CDD" id="cd07514">
    <property type="entry name" value="HAD_Pase"/>
    <property type="match status" value="1"/>
</dbReference>
<accession>A0A7C4D8B9</accession>
<evidence type="ECO:0000256" key="6">
    <source>
        <dbReference type="NCBIfam" id="TIGR01487"/>
    </source>
</evidence>
<evidence type="ECO:0000256" key="1">
    <source>
        <dbReference type="ARBA" id="ARBA00022723"/>
    </source>
</evidence>
<gene>
    <name evidence="8" type="ORF">ENT92_02425</name>
    <name evidence="7" type="ORF">ENU14_03370</name>
</gene>
<evidence type="ECO:0000313" key="7">
    <source>
        <dbReference type="EMBL" id="HGM58612.1"/>
    </source>
</evidence>
<proteinExistence type="inferred from homology"/>
<dbReference type="InterPro" id="IPR023214">
    <property type="entry name" value="HAD_sf"/>
</dbReference>
<dbReference type="NCBIfam" id="TIGR01484">
    <property type="entry name" value="HAD-SF-IIB"/>
    <property type="match status" value="1"/>
</dbReference>
<comment type="function">
    <text evidence="5">Catalyzes the dephosphorylation of 2-phosphoglycolate.</text>
</comment>
<keyword evidence="4 5" id="KW-0119">Carbohydrate metabolism</keyword>
<sequence length="243" mass="27888">MFLKNYKLIALDVDGTITEFRGSTRICSEIISTLREIENRGVKVSFISSNSLPVVVGLSKYIGLTGPVIGETGSLIYFKDESIVHLTNISTIHVVKPILENFNQYVRESWQNLFRIHEYAFIIKENYRDRDWWVFSLIKEFVEKNYSDVRVEYSGYAIHLVPRDVSKGKALRYVIEKLSIPADQVICIGDSYMDYDFIKECGLKIAVMNADEELRMNVDIVLNKPSCYGVVEFLNSLLKSDSI</sequence>